<feature type="region of interest" description="Disordered" evidence="11">
    <location>
        <begin position="682"/>
        <end position="706"/>
    </location>
</feature>
<dbReference type="PROSITE" id="PS00486">
    <property type="entry name" value="DNA_MISMATCH_REPAIR_2"/>
    <property type="match status" value="1"/>
</dbReference>
<dbReference type="GO" id="GO:0072344">
    <property type="term" value="P:rescue of stalled ribosome"/>
    <property type="evidence" value="ECO:0007669"/>
    <property type="project" value="UniProtKB-UniRule"/>
</dbReference>
<keyword evidence="6 9" id="KW-0067">ATP-binding</keyword>
<dbReference type="SUPFAM" id="SSF160443">
    <property type="entry name" value="SMR domain-like"/>
    <property type="match status" value="1"/>
</dbReference>
<dbReference type="InterPro" id="IPR036063">
    <property type="entry name" value="Smr_dom_sf"/>
</dbReference>
<keyword evidence="8 9" id="KW-0238">DNA-binding</keyword>
<feature type="compositionally biased region" description="Basic and acidic residues" evidence="11">
    <location>
        <begin position="682"/>
        <end position="695"/>
    </location>
</feature>
<name>A0A4Z0JNZ4_9LACO</name>
<dbReference type="InterPro" id="IPR000432">
    <property type="entry name" value="DNA_mismatch_repair_MutS_C"/>
</dbReference>
<evidence type="ECO:0000256" key="9">
    <source>
        <dbReference type="HAMAP-Rule" id="MF_00092"/>
    </source>
</evidence>
<keyword evidence="5 9" id="KW-0378">Hydrolase</keyword>
<evidence type="ECO:0000256" key="11">
    <source>
        <dbReference type="SAM" id="MobiDB-lite"/>
    </source>
</evidence>
<evidence type="ECO:0000256" key="2">
    <source>
        <dbReference type="ARBA" id="ARBA00022730"/>
    </source>
</evidence>
<dbReference type="CDD" id="cd03280">
    <property type="entry name" value="ABC_MutS2"/>
    <property type="match status" value="1"/>
</dbReference>
<dbReference type="GO" id="GO:0006298">
    <property type="term" value="P:mismatch repair"/>
    <property type="evidence" value="ECO:0007669"/>
    <property type="project" value="InterPro"/>
</dbReference>
<dbReference type="GO" id="GO:0019843">
    <property type="term" value="F:rRNA binding"/>
    <property type="evidence" value="ECO:0007669"/>
    <property type="project" value="UniProtKB-UniRule"/>
</dbReference>
<dbReference type="SMART" id="SM00463">
    <property type="entry name" value="SMR"/>
    <property type="match status" value="1"/>
</dbReference>
<keyword evidence="1 9" id="KW-0540">Nuclease</keyword>
<proteinExistence type="inferred from homology"/>
<evidence type="ECO:0000256" key="10">
    <source>
        <dbReference type="SAM" id="Coils"/>
    </source>
</evidence>
<dbReference type="Gene3D" id="3.30.1370.110">
    <property type="match status" value="1"/>
</dbReference>
<dbReference type="NCBIfam" id="TIGR01069">
    <property type="entry name" value="mutS2"/>
    <property type="match status" value="1"/>
</dbReference>
<dbReference type="InterPro" id="IPR027417">
    <property type="entry name" value="P-loop_NTPase"/>
</dbReference>
<dbReference type="AlphaFoldDB" id="A0A4Z0JNZ4"/>
<evidence type="ECO:0000313" key="14">
    <source>
        <dbReference type="Proteomes" id="UP000298021"/>
    </source>
</evidence>
<dbReference type="PIRSF" id="PIRSF005814">
    <property type="entry name" value="MutS_YshD"/>
    <property type="match status" value="1"/>
</dbReference>
<keyword evidence="7 9" id="KW-0694">RNA-binding</keyword>
<evidence type="ECO:0000256" key="6">
    <source>
        <dbReference type="ARBA" id="ARBA00022840"/>
    </source>
</evidence>
<evidence type="ECO:0000256" key="3">
    <source>
        <dbReference type="ARBA" id="ARBA00022741"/>
    </source>
</evidence>
<dbReference type="OrthoDB" id="9808166at2"/>
<comment type="function">
    <text evidence="9">Acts as a ribosome collision sensor, splitting the ribosome into its 2 subunits. Detects stalled/collided 70S ribosomes which it binds and splits by an ATP-hydrolysis driven conformational change. Acts upstream of the ribosome quality control system (RQC), a ribosome-associated complex that mediates the extraction of incompletely synthesized nascent chains from stalled ribosomes and their subsequent degradation. Probably generates substrates for RQC.</text>
</comment>
<dbReference type="PANTHER" id="PTHR48466:SF2">
    <property type="entry name" value="OS10G0509000 PROTEIN"/>
    <property type="match status" value="1"/>
</dbReference>
<dbReference type="InterPro" id="IPR046893">
    <property type="entry name" value="MSSS"/>
</dbReference>
<dbReference type="InterPro" id="IPR036187">
    <property type="entry name" value="DNA_mismatch_repair_MutS_sf"/>
</dbReference>
<dbReference type="GO" id="GO:0016887">
    <property type="term" value="F:ATP hydrolysis activity"/>
    <property type="evidence" value="ECO:0007669"/>
    <property type="project" value="InterPro"/>
</dbReference>
<dbReference type="InterPro" id="IPR045076">
    <property type="entry name" value="MutS"/>
</dbReference>
<evidence type="ECO:0000313" key="13">
    <source>
        <dbReference type="EMBL" id="TGD23799.1"/>
    </source>
</evidence>
<feature type="binding site" evidence="9">
    <location>
        <begin position="334"/>
        <end position="341"/>
    </location>
    <ligand>
        <name>ATP</name>
        <dbReference type="ChEBI" id="CHEBI:30616"/>
    </ligand>
</feature>
<dbReference type="HAMAP" id="MF_00092">
    <property type="entry name" value="MutS2"/>
    <property type="match status" value="1"/>
</dbReference>
<keyword evidence="14" id="KW-1185">Reference proteome</keyword>
<dbReference type="GO" id="GO:0045910">
    <property type="term" value="P:negative regulation of DNA recombination"/>
    <property type="evidence" value="ECO:0007669"/>
    <property type="project" value="InterPro"/>
</dbReference>
<dbReference type="PROSITE" id="PS50828">
    <property type="entry name" value="SMR"/>
    <property type="match status" value="1"/>
</dbReference>
<protein>
    <recommendedName>
        <fullName evidence="9">Endonuclease MutS2</fullName>
        <ecNumber evidence="9">3.1.-.-</ecNumber>
    </recommendedName>
    <alternativeName>
        <fullName evidence="9">Ribosome-associated protein quality control-upstream factor</fullName>
        <shortName evidence="9">RQC-upstream factor</shortName>
        <shortName evidence="9">RqcU</shortName>
        <ecNumber evidence="9">3.6.4.-</ecNumber>
    </alternativeName>
</protein>
<dbReference type="FunFam" id="3.40.50.300:FF:000830">
    <property type="entry name" value="Endonuclease MutS2"/>
    <property type="match status" value="1"/>
</dbReference>
<dbReference type="InterPro" id="IPR005747">
    <property type="entry name" value="MutS2"/>
</dbReference>
<dbReference type="EC" id="3.6.4.-" evidence="9"/>
<evidence type="ECO:0000256" key="4">
    <source>
        <dbReference type="ARBA" id="ARBA00022759"/>
    </source>
</evidence>
<evidence type="ECO:0000256" key="7">
    <source>
        <dbReference type="ARBA" id="ARBA00022884"/>
    </source>
</evidence>
<sequence length="784" mass="87766">MNNKALKVLEFDKIKAEIAKYLITTRGNTLLKKLMPMSVESIVQRLIDQTKDGADILRIKGEIPVRKLADLHDQANRLKKDGNLNGTELAQIGQVLQNTTELKEFFAGLKDDQLDLRELYNLDDKLIDNPGLTKRISRSLDDTGRVLDTASDDLKYIRGRISRLNDQIRQTMEKYTRGKNTKYLTETIVTLRDDRFVIPVKTEYKTKFGGVVHDQSASGQTLYIEPQAVVGLNNQLHESQVSEKMEEVRILNDLSDLVRPEIDEIVKNNEVLAQFDLINAKAKYAREIKATEPVISKDNVVDLANAKHPLIDPDKVVANDIKMGDGYKTMLITGPNTGGKTITMKTLGLIQLMAQAGLFIPAREESQIAVFDEVFVDIGDEQSIEQNLSTFSSHMDNIINIIHKVSSHSLVLIDELGAGTDPQEGAAIAIAILEKLAQSHCFIMATTHYPELKVFAYNTPETINASMEFDEKSLKPTYKLLIGIPGASNAFNIAARLGMDRSVVDRGQSLMNGESQDLNNMIADLESRRKEFEQKNQQLQVQLSKNKSVQETYEKKSDALDKSKESEIQAAKVRANQIVAKAKKESDKIVTRLRKLEQAGVAVKEDQIISAKTNLKNLHQDESLKKNKVLRRNKRRQQLKEGDTVKALPYDQIGTIVRKNKDNQFEVQLGILKMKFGEDDLEKVQDAQPEPEKKPTMVKRTKSSGLSSKLDLRGKRYEEAMSDLDQYIDEALLAGYNQVTIVHGFGTGVIRKGVTNYLQRNPRVKSFGYAPASSGGSGATIVDL</sequence>
<dbReference type="GO" id="GO:0005524">
    <property type="term" value="F:ATP binding"/>
    <property type="evidence" value="ECO:0007669"/>
    <property type="project" value="UniProtKB-UniRule"/>
</dbReference>
<dbReference type="Gene3D" id="3.40.50.300">
    <property type="entry name" value="P-loop containing nucleotide triphosphate hydrolases"/>
    <property type="match status" value="1"/>
</dbReference>
<dbReference type="SUPFAM" id="SSF48334">
    <property type="entry name" value="DNA repair protein MutS, domain III"/>
    <property type="match status" value="1"/>
</dbReference>
<feature type="coiled-coil region" evidence="10">
    <location>
        <begin position="515"/>
        <end position="542"/>
    </location>
</feature>
<reference evidence="13 14" key="1">
    <citation type="submission" date="2018-10" db="EMBL/GenBank/DDBJ databases">
        <title>Lactobacillus sp. R7 and Lactobacillus sp. R19 isolated from fermented mustard green product of Taiwan.</title>
        <authorList>
            <person name="Lin S.-T."/>
        </authorList>
    </citation>
    <scope>NUCLEOTIDE SEQUENCE [LARGE SCALE GENOMIC DNA]</scope>
    <source>
        <strain evidence="13 14">BCRC 81127</strain>
    </source>
</reference>
<dbReference type="SUPFAM" id="SSF52540">
    <property type="entry name" value="P-loop containing nucleoside triphosphate hydrolases"/>
    <property type="match status" value="1"/>
</dbReference>
<keyword evidence="10" id="KW-0175">Coiled coil</keyword>
<comment type="function">
    <text evidence="9">Endonuclease that is involved in the suppression of homologous recombination and thus may have a key role in the control of bacterial genetic diversity.</text>
</comment>
<dbReference type="PANTHER" id="PTHR48466">
    <property type="entry name" value="OS10G0509000 PROTEIN-RELATED"/>
    <property type="match status" value="1"/>
</dbReference>
<evidence type="ECO:0000259" key="12">
    <source>
        <dbReference type="PROSITE" id="PS50828"/>
    </source>
</evidence>
<accession>A0A4Z0JNZ4</accession>
<dbReference type="RefSeq" id="WP_135372109.1">
    <property type="nucleotide sequence ID" value="NZ_RKLY01000009.1"/>
</dbReference>
<dbReference type="EMBL" id="RKLY01000009">
    <property type="protein sequence ID" value="TGD23799.1"/>
    <property type="molecule type" value="Genomic_DNA"/>
</dbReference>
<dbReference type="SMART" id="SM00533">
    <property type="entry name" value="MUTSd"/>
    <property type="match status" value="1"/>
</dbReference>
<dbReference type="GO" id="GO:0043023">
    <property type="term" value="F:ribosomal large subunit binding"/>
    <property type="evidence" value="ECO:0007669"/>
    <property type="project" value="UniProtKB-UniRule"/>
</dbReference>
<dbReference type="Proteomes" id="UP000298021">
    <property type="component" value="Unassembled WGS sequence"/>
</dbReference>
<evidence type="ECO:0000256" key="8">
    <source>
        <dbReference type="ARBA" id="ARBA00023125"/>
    </source>
</evidence>
<keyword evidence="4 9" id="KW-0255">Endonuclease</keyword>
<dbReference type="GO" id="GO:0140664">
    <property type="term" value="F:ATP-dependent DNA damage sensor activity"/>
    <property type="evidence" value="ECO:0007669"/>
    <property type="project" value="InterPro"/>
</dbReference>
<dbReference type="Pfam" id="PF01713">
    <property type="entry name" value="Smr"/>
    <property type="match status" value="1"/>
</dbReference>
<dbReference type="EC" id="3.1.-.-" evidence="9"/>
<comment type="caution">
    <text evidence="13">The sequence shown here is derived from an EMBL/GenBank/DDBJ whole genome shotgun (WGS) entry which is preliminary data.</text>
</comment>
<dbReference type="InterPro" id="IPR007696">
    <property type="entry name" value="DNA_mismatch_repair_MutS_core"/>
</dbReference>
<keyword evidence="2 9" id="KW-0699">rRNA-binding</keyword>
<dbReference type="Pfam" id="PF00488">
    <property type="entry name" value="MutS_V"/>
    <property type="match status" value="1"/>
</dbReference>
<gene>
    <name evidence="9" type="primary">mutS2</name>
    <name evidence="9" type="synonym">rqcU</name>
    <name evidence="13" type="ORF">EGT49_05000</name>
</gene>
<evidence type="ECO:0000256" key="1">
    <source>
        <dbReference type="ARBA" id="ARBA00022722"/>
    </source>
</evidence>
<dbReference type="SMART" id="SM00534">
    <property type="entry name" value="MUTSac"/>
    <property type="match status" value="1"/>
</dbReference>
<keyword evidence="3 9" id="KW-0547">Nucleotide-binding</keyword>
<organism evidence="13 14">
    <name type="scientific">Companilactobacillus suantsaicola</name>
    <dbReference type="NCBI Taxonomy" id="2487723"/>
    <lineage>
        <taxon>Bacteria</taxon>
        <taxon>Bacillati</taxon>
        <taxon>Bacillota</taxon>
        <taxon>Bacilli</taxon>
        <taxon>Lactobacillales</taxon>
        <taxon>Lactobacillaceae</taxon>
        <taxon>Companilactobacillus</taxon>
    </lineage>
</organism>
<dbReference type="GO" id="GO:0030983">
    <property type="term" value="F:mismatched DNA binding"/>
    <property type="evidence" value="ECO:0007669"/>
    <property type="project" value="InterPro"/>
</dbReference>
<comment type="subunit">
    <text evidence="9">Homodimer. Binds to stalled ribosomes, contacting rRNA.</text>
</comment>
<feature type="domain" description="Smr" evidence="12">
    <location>
        <begin position="710"/>
        <end position="784"/>
    </location>
</feature>
<comment type="similarity">
    <text evidence="9">Belongs to the DNA mismatch repair MutS family. MutS2 subfamily.</text>
</comment>
<dbReference type="Pfam" id="PF20297">
    <property type="entry name" value="MSSS"/>
    <property type="match status" value="1"/>
</dbReference>
<dbReference type="GO" id="GO:0004519">
    <property type="term" value="F:endonuclease activity"/>
    <property type="evidence" value="ECO:0007669"/>
    <property type="project" value="UniProtKB-UniRule"/>
</dbReference>
<dbReference type="InterPro" id="IPR002625">
    <property type="entry name" value="Smr_dom"/>
</dbReference>
<evidence type="ECO:0000256" key="5">
    <source>
        <dbReference type="ARBA" id="ARBA00022801"/>
    </source>
</evidence>